<comment type="caution">
    <text evidence="10">The sequence shown here is derived from an EMBL/GenBank/DDBJ whole genome shotgun (WGS) entry which is preliminary data.</text>
</comment>
<organism evidence="10 13">
    <name type="scientific">Actinoallomurus iriomotensis</name>
    <dbReference type="NCBI Taxonomy" id="478107"/>
    <lineage>
        <taxon>Bacteria</taxon>
        <taxon>Bacillati</taxon>
        <taxon>Actinomycetota</taxon>
        <taxon>Actinomycetes</taxon>
        <taxon>Streptosporangiales</taxon>
        <taxon>Thermomonosporaceae</taxon>
        <taxon>Actinoallomurus</taxon>
    </lineage>
</organism>
<dbReference type="InterPro" id="IPR026029">
    <property type="entry name" value="MLI_dom"/>
</dbReference>
<comment type="catalytic activity">
    <reaction evidence="1 8">
        <text>(S)-muconolactone = (4,5-dihydro-5-oxofuran-2-yl)-acetate</text>
        <dbReference type="Rhea" id="RHEA:12348"/>
        <dbReference type="ChEBI" id="CHEBI:58425"/>
        <dbReference type="ChEBI" id="CHEBI:58736"/>
        <dbReference type="EC" id="5.3.3.4"/>
    </reaction>
</comment>
<accession>A0A9W6VQD1</accession>
<evidence type="ECO:0000256" key="4">
    <source>
        <dbReference type="ARBA" id="ARBA00011365"/>
    </source>
</evidence>
<dbReference type="EMBL" id="BSTK01000002">
    <property type="protein sequence ID" value="GLY83885.1"/>
    <property type="molecule type" value="Genomic_DNA"/>
</dbReference>
<comment type="pathway">
    <text evidence="2 8">Aromatic compound metabolism; beta-ketoadipate pathway; 5-oxo-4,5-dihydro-2-furylacetate from catechol: step 3/3.</text>
</comment>
<comment type="similarity">
    <text evidence="3 8">Belongs to the muconolactone Delta-isomerase family.</text>
</comment>
<keyword evidence="6 8" id="KW-0058">Aromatic hydrocarbons catabolism</keyword>
<dbReference type="GO" id="GO:0016159">
    <property type="term" value="F:muconolactone delta-isomerase activity"/>
    <property type="evidence" value="ECO:0007669"/>
    <property type="project" value="UniProtKB-EC"/>
</dbReference>
<dbReference type="InterPro" id="IPR003464">
    <property type="entry name" value="Muconolactone_d_Isoase"/>
</dbReference>
<name>A0A9W6VQD1_9ACTN</name>
<dbReference type="PIRSF" id="PIRSF001486">
    <property type="entry name" value="CatC"/>
    <property type="match status" value="1"/>
</dbReference>
<dbReference type="SUPFAM" id="SSF54909">
    <property type="entry name" value="Dimeric alpha+beta barrel"/>
    <property type="match status" value="1"/>
</dbReference>
<protein>
    <recommendedName>
        <fullName evidence="5 8">Muconolactone Delta-isomerase</fullName>
        <shortName evidence="8">MIase</shortName>
        <ecNumber evidence="5 8">5.3.3.4</ecNumber>
    </recommendedName>
</protein>
<reference evidence="10" key="1">
    <citation type="submission" date="2023-03" db="EMBL/GenBank/DDBJ databases">
        <title>Actinoallomurus iriomotensis NBRC 103681.</title>
        <authorList>
            <person name="Ichikawa N."/>
            <person name="Sato H."/>
            <person name="Tonouchi N."/>
        </authorList>
    </citation>
    <scope>NUCLEOTIDE SEQUENCE</scope>
    <source>
        <strain evidence="10">NBRC 103681</strain>
    </source>
</reference>
<gene>
    <name evidence="10" type="ORF">Airi01_027630</name>
    <name evidence="11" type="ORF">Airi02_018140</name>
</gene>
<dbReference type="Proteomes" id="UP001165074">
    <property type="component" value="Unassembled WGS sequence"/>
</dbReference>
<evidence type="ECO:0000256" key="2">
    <source>
        <dbReference type="ARBA" id="ARBA00005193"/>
    </source>
</evidence>
<dbReference type="RefSeq" id="WP_285568538.1">
    <property type="nucleotide sequence ID" value="NZ_BSTJ01000003.1"/>
</dbReference>
<dbReference type="Gene3D" id="3.30.70.1060">
    <property type="entry name" value="Dimeric alpha+beta barrel"/>
    <property type="match status" value="1"/>
</dbReference>
<dbReference type="AlphaFoldDB" id="A0A9W6VQD1"/>
<evidence type="ECO:0000313" key="11">
    <source>
        <dbReference type="EMBL" id="GLY83885.1"/>
    </source>
</evidence>
<evidence type="ECO:0000313" key="13">
    <source>
        <dbReference type="Proteomes" id="UP001165135"/>
    </source>
</evidence>
<evidence type="ECO:0000313" key="12">
    <source>
        <dbReference type="Proteomes" id="UP001165074"/>
    </source>
</evidence>
<evidence type="ECO:0000313" key="10">
    <source>
        <dbReference type="EMBL" id="GLY74496.1"/>
    </source>
</evidence>
<evidence type="ECO:0000256" key="7">
    <source>
        <dbReference type="ARBA" id="ARBA00023235"/>
    </source>
</evidence>
<dbReference type="InterPro" id="IPR011008">
    <property type="entry name" value="Dimeric_a/b-barrel"/>
</dbReference>
<evidence type="ECO:0000256" key="6">
    <source>
        <dbReference type="ARBA" id="ARBA00022797"/>
    </source>
</evidence>
<keyword evidence="7 8" id="KW-0413">Isomerase</keyword>
<comment type="subunit">
    <text evidence="4">Homodecamer.</text>
</comment>
<evidence type="ECO:0000256" key="1">
    <source>
        <dbReference type="ARBA" id="ARBA00001739"/>
    </source>
</evidence>
<sequence length="93" mass="10386">MEFLVRVDGARVYELPADESAALIERERVRGRELMAAGTIRHFWRIPGRRGNIGIWSAADADELEAALTSLPVWPYADIEVTPLARHPMTAVS</sequence>
<evidence type="ECO:0000256" key="8">
    <source>
        <dbReference type="PIRNR" id="PIRNR001486"/>
    </source>
</evidence>
<dbReference type="Proteomes" id="UP001165135">
    <property type="component" value="Unassembled WGS sequence"/>
</dbReference>
<evidence type="ECO:0000259" key="9">
    <source>
        <dbReference type="Pfam" id="PF02426"/>
    </source>
</evidence>
<dbReference type="Pfam" id="PF02426">
    <property type="entry name" value="MIase"/>
    <property type="match status" value="1"/>
</dbReference>
<evidence type="ECO:0000256" key="3">
    <source>
        <dbReference type="ARBA" id="ARBA00010882"/>
    </source>
</evidence>
<feature type="domain" description="Muconolactone isomerase" evidence="9">
    <location>
        <begin position="1"/>
        <end position="88"/>
    </location>
</feature>
<dbReference type="EMBL" id="BSTJ01000003">
    <property type="protein sequence ID" value="GLY74496.1"/>
    <property type="molecule type" value="Genomic_DNA"/>
</dbReference>
<reference evidence="11" key="2">
    <citation type="submission" date="2023-03" db="EMBL/GenBank/DDBJ databases">
        <title>Actinoallomurus iriomotensis NBRC 103684.</title>
        <authorList>
            <person name="Ichikawa N."/>
            <person name="Sato H."/>
            <person name="Tonouchi N."/>
        </authorList>
    </citation>
    <scope>NUCLEOTIDE SEQUENCE</scope>
    <source>
        <strain evidence="11">NBRC 103684</strain>
    </source>
</reference>
<dbReference type="EC" id="5.3.3.4" evidence="5 8"/>
<keyword evidence="12" id="KW-1185">Reference proteome</keyword>
<proteinExistence type="inferred from homology"/>
<evidence type="ECO:0000256" key="5">
    <source>
        <dbReference type="ARBA" id="ARBA00012070"/>
    </source>
</evidence>